<protein>
    <recommendedName>
        <fullName evidence="1">ABC transporter domain-containing protein</fullName>
    </recommendedName>
</protein>
<proteinExistence type="predicted"/>
<name>A0A8J2KU81_9HEXA</name>
<sequence>TWVIALAWINASVALNDDRVPATEASSTKVDSQGPVDQMADETIDLINRGFREIYFSSNYKNVVLVVGNTGAGKTTLTKFITGQPLMAYTKAGRYLIKDADNKISHETTSISKTIFPEMFIDYVTNTAYFDLPGFSDTRNASIELANAWFMKLVTDHVDKVKILFVVNYSSLRSGESRTDFK</sequence>
<dbReference type="AlphaFoldDB" id="A0A8J2KU81"/>
<organism evidence="2 3">
    <name type="scientific">Allacma fusca</name>
    <dbReference type="NCBI Taxonomy" id="39272"/>
    <lineage>
        <taxon>Eukaryota</taxon>
        <taxon>Metazoa</taxon>
        <taxon>Ecdysozoa</taxon>
        <taxon>Arthropoda</taxon>
        <taxon>Hexapoda</taxon>
        <taxon>Collembola</taxon>
        <taxon>Symphypleona</taxon>
        <taxon>Sminthuridae</taxon>
        <taxon>Allacma</taxon>
    </lineage>
</organism>
<gene>
    <name evidence="2" type="ORF">AFUS01_LOCUS31147</name>
</gene>
<dbReference type="OrthoDB" id="2386367at2759"/>
<feature type="non-terminal residue" evidence="2">
    <location>
        <position position="182"/>
    </location>
</feature>
<dbReference type="GO" id="GO:0016887">
    <property type="term" value="F:ATP hydrolysis activity"/>
    <property type="evidence" value="ECO:0007669"/>
    <property type="project" value="InterPro"/>
</dbReference>
<evidence type="ECO:0000313" key="2">
    <source>
        <dbReference type="EMBL" id="CAG7820775.1"/>
    </source>
</evidence>
<feature type="domain" description="ABC transporter" evidence="1">
    <location>
        <begin position="53"/>
        <end position="104"/>
    </location>
</feature>
<dbReference type="Proteomes" id="UP000708208">
    <property type="component" value="Unassembled WGS sequence"/>
</dbReference>
<accession>A0A8J2KU81</accession>
<evidence type="ECO:0000313" key="3">
    <source>
        <dbReference type="Proteomes" id="UP000708208"/>
    </source>
</evidence>
<feature type="non-terminal residue" evidence="2">
    <location>
        <position position="1"/>
    </location>
</feature>
<dbReference type="Pfam" id="PF00005">
    <property type="entry name" value="ABC_tran"/>
    <property type="match status" value="1"/>
</dbReference>
<dbReference type="GO" id="GO:0005524">
    <property type="term" value="F:ATP binding"/>
    <property type="evidence" value="ECO:0007669"/>
    <property type="project" value="InterPro"/>
</dbReference>
<dbReference type="EMBL" id="CAJVCH010489694">
    <property type="protein sequence ID" value="CAG7820775.1"/>
    <property type="molecule type" value="Genomic_DNA"/>
</dbReference>
<comment type="caution">
    <text evidence="2">The sequence shown here is derived from an EMBL/GenBank/DDBJ whole genome shotgun (WGS) entry which is preliminary data.</text>
</comment>
<dbReference type="InterPro" id="IPR003439">
    <property type="entry name" value="ABC_transporter-like_ATP-bd"/>
</dbReference>
<evidence type="ECO:0000259" key="1">
    <source>
        <dbReference type="Pfam" id="PF00005"/>
    </source>
</evidence>
<keyword evidence="3" id="KW-1185">Reference proteome</keyword>
<reference evidence="2" key="1">
    <citation type="submission" date="2021-06" db="EMBL/GenBank/DDBJ databases">
        <authorList>
            <person name="Hodson N. C."/>
            <person name="Mongue J. A."/>
            <person name="Jaron S. K."/>
        </authorList>
    </citation>
    <scope>NUCLEOTIDE SEQUENCE</scope>
</reference>